<dbReference type="InterPro" id="IPR025166">
    <property type="entry name" value="Integrase_DNA_bind_dom"/>
</dbReference>
<evidence type="ECO:0000259" key="3">
    <source>
        <dbReference type="Pfam" id="PF13356"/>
    </source>
</evidence>
<evidence type="ECO:0000256" key="2">
    <source>
        <dbReference type="ARBA" id="ARBA00022908"/>
    </source>
</evidence>
<keyword evidence="2" id="KW-0229">DNA integration</keyword>
<feature type="domain" description="Integrase DNA-binding" evidence="3">
    <location>
        <begin position="9"/>
        <end position="87"/>
    </location>
</feature>
<dbReference type="GO" id="GO:0015074">
    <property type="term" value="P:DNA integration"/>
    <property type="evidence" value="ECO:0007669"/>
    <property type="project" value="UniProtKB-KW"/>
</dbReference>
<dbReference type="InterPro" id="IPR038488">
    <property type="entry name" value="Integrase_DNA-bd_sf"/>
</dbReference>
<organism evidence="4">
    <name type="scientific">mine drainage metagenome</name>
    <dbReference type="NCBI Taxonomy" id="410659"/>
    <lineage>
        <taxon>unclassified sequences</taxon>
        <taxon>metagenomes</taxon>
        <taxon>ecological metagenomes</taxon>
    </lineage>
</organism>
<evidence type="ECO:0000313" key="4">
    <source>
        <dbReference type="EMBL" id="EQD69668.1"/>
    </source>
</evidence>
<dbReference type="PANTHER" id="PTHR30629">
    <property type="entry name" value="PROPHAGE INTEGRASE"/>
    <property type="match status" value="1"/>
</dbReference>
<dbReference type="PANTHER" id="PTHR30629:SF2">
    <property type="entry name" value="PROPHAGE INTEGRASE INTS-RELATED"/>
    <property type="match status" value="1"/>
</dbReference>
<dbReference type="Gene3D" id="3.30.160.390">
    <property type="entry name" value="Integrase, DNA-binding domain"/>
    <property type="match status" value="1"/>
</dbReference>
<protein>
    <submittedName>
        <fullName evidence="4">Phage integrase family site specific recombinase</fullName>
    </submittedName>
</protein>
<comment type="similarity">
    <text evidence="1">Belongs to the 'phage' integrase family.</text>
</comment>
<proteinExistence type="inferred from homology"/>
<evidence type="ECO:0000256" key="1">
    <source>
        <dbReference type="ARBA" id="ARBA00008857"/>
    </source>
</evidence>
<dbReference type="AlphaFoldDB" id="T1BMD7"/>
<dbReference type="InterPro" id="IPR050808">
    <property type="entry name" value="Phage_Integrase"/>
</dbReference>
<sequence>MIDEAALLAAGPRDKPYKLYPGNGLYLIVQPNGAKWWRYNVRRNGINTTLSLGAFPAVSMAEALAERGIIRTQARMGIHPAAARRAARKGATLGCAGAAFAISLSADGALSVTIGEQTLHMTRYQTEAVRAALLALR</sequence>
<dbReference type="Pfam" id="PF13356">
    <property type="entry name" value="Arm-DNA-bind_3"/>
    <property type="match status" value="1"/>
</dbReference>
<comment type="caution">
    <text evidence="4">The sequence shown here is derived from an EMBL/GenBank/DDBJ whole genome shotgun (WGS) entry which is preliminary data.</text>
</comment>
<reference evidence="4" key="2">
    <citation type="journal article" date="2014" name="ISME J.">
        <title>Microbial stratification in low pH oxic and suboxic macroscopic growths along an acid mine drainage.</title>
        <authorList>
            <person name="Mendez-Garcia C."/>
            <person name="Mesa V."/>
            <person name="Sprenger R.R."/>
            <person name="Richter M."/>
            <person name="Diez M.S."/>
            <person name="Solano J."/>
            <person name="Bargiela R."/>
            <person name="Golyshina O.V."/>
            <person name="Manteca A."/>
            <person name="Ramos J.L."/>
            <person name="Gallego J.R."/>
            <person name="Llorente I."/>
            <person name="Martins Dos Santos V.A."/>
            <person name="Jensen O.N."/>
            <person name="Pelaez A.I."/>
            <person name="Sanchez J."/>
            <person name="Ferrer M."/>
        </authorList>
    </citation>
    <scope>NUCLEOTIDE SEQUENCE</scope>
</reference>
<name>T1BMD7_9ZZZZ</name>
<reference evidence="4" key="1">
    <citation type="submission" date="2013-08" db="EMBL/GenBank/DDBJ databases">
        <authorList>
            <person name="Mendez C."/>
            <person name="Richter M."/>
            <person name="Ferrer M."/>
            <person name="Sanchez J."/>
        </authorList>
    </citation>
    <scope>NUCLEOTIDE SEQUENCE</scope>
</reference>
<dbReference type="EMBL" id="AUZX01004905">
    <property type="protein sequence ID" value="EQD69668.1"/>
    <property type="molecule type" value="Genomic_DNA"/>
</dbReference>
<accession>T1BMD7</accession>
<gene>
    <name evidence="4" type="ORF">B1A_06767</name>
</gene>